<keyword evidence="3 4" id="KW-0964">Secreted</keyword>
<dbReference type="SUPFAM" id="SSF141493">
    <property type="entry name" value="Allene oxide cyclase-like"/>
    <property type="match status" value="1"/>
</dbReference>
<dbReference type="AlphaFoldDB" id="A0A1Y1HSM6"/>
<name>A0A1Y1HSM6_KLENI</name>
<accession>A0A1Y1HSM6</accession>
<evidence type="ECO:0000256" key="4">
    <source>
        <dbReference type="RuleBase" id="RU363099"/>
    </source>
</evidence>
<keyword evidence="4" id="KW-0732">Signal</keyword>
<evidence type="ECO:0000313" key="6">
    <source>
        <dbReference type="Proteomes" id="UP000054558"/>
    </source>
</evidence>
<comment type="subunit">
    <text evidence="2 4">Homodimer.</text>
</comment>
<sequence length="158" mass="16740">MAASIKLMVMLTLAFALLASVHSAGNINLEYKQFDFQLREIQTPETFLLTGTTFGSELVGFCFVTAGLTVTGQIQFECLGTFIFNDAHNSSFSVTGPVNPNVPLDLAVVGGTGRFSGATGVAIRSVIVDSPTNVPPSIFAFNVRFFALARSIKLAALG</sequence>
<dbReference type="GO" id="GO:0009695">
    <property type="term" value="P:jasmonic acid biosynthetic process"/>
    <property type="evidence" value="ECO:0007669"/>
    <property type="project" value="InterPro"/>
</dbReference>
<feature type="signal peptide" evidence="4">
    <location>
        <begin position="1"/>
        <end position="23"/>
    </location>
</feature>
<feature type="chain" id="PRO_5011832833" description="Dirigent protein" evidence="4">
    <location>
        <begin position="24"/>
        <end position="158"/>
    </location>
</feature>
<organism evidence="5 6">
    <name type="scientific">Klebsormidium nitens</name>
    <name type="common">Green alga</name>
    <name type="synonym">Ulothrix nitens</name>
    <dbReference type="NCBI Taxonomy" id="105231"/>
    <lineage>
        <taxon>Eukaryota</taxon>
        <taxon>Viridiplantae</taxon>
        <taxon>Streptophyta</taxon>
        <taxon>Klebsormidiophyceae</taxon>
        <taxon>Klebsormidiales</taxon>
        <taxon>Klebsormidiaceae</taxon>
        <taxon>Klebsormidium</taxon>
    </lineage>
</organism>
<evidence type="ECO:0000313" key="5">
    <source>
        <dbReference type="EMBL" id="GAQ79557.1"/>
    </source>
</evidence>
<gene>
    <name evidence="5" type="ORF">KFL_000330040</name>
</gene>
<dbReference type="Pfam" id="PF03018">
    <property type="entry name" value="Dirigent"/>
    <property type="match status" value="1"/>
</dbReference>
<dbReference type="OrthoDB" id="674745at2759"/>
<dbReference type="InterPro" id="IPR034871">
    <property type="entry name" value="Allene_oxi_cyc_sf"/>
</dbReference>
<dbReference type="Gene3D" id="2.40.480.10">
    <property type="entry name" value="Allene oxide cyclase-like"/>
    <property type="match status" value="1"/>
</dbReference>
<keyword evidence="6" id="KW-1185">Reference proteome</keyword>
<keyword evidence="4" id="KW-0052">Apoplast</keyword>
<dbReference type="GO" id="GO:0009699">
    <property type="term" value="P:phenylpropanoid biosynthetic process"/>
    <property type="evidence" value="ECO:0007669"/>
    <property type="project" value="UniProtKB-ARBA"/>
</dbReference>
<proteinExistence type="inferred from homology"/>
<dbReference type="Proteomes" id="UP000054558">
    <property type="component" value="Unassembled WGS sequence"/>
</dbReference>
<comment type="similarity">
    <text evidence="1 4">Belongs to the plant dirigent protein family.</text>
</comment>
<dbReference type="GO" id="GO:0048046">
    <property type="term" value="C:apoplast"/>
    <property type="evidence" value="ECO:0007669"/>
    <property type="project" value="UniProtKB-SubCell"/>
</dbReference>
<evidence type="ECO:0000256" key="1">
    <source>
        <dbReference type="ARBA" id="ARBA00010746"/>
    </source>
</evidence>
<dbReference type="InterPro" id="IPR044859">
    <property type="entry name" value="Allene_oxi_cyc_Dirigent"/>
</dbReference>
<reference evidence="5 6" key="1">
    <citation type="journal article" date="2014" name="Nat. Commun.">
        <title>Klebsormidium flaccidum genome reveals primary factors for plant terrestrial adaptation.</title>
        <authorList>
            <person name="Hori K."/>
            <person name="Maruyama F."/>
            <person name="Fujisawa T."/>
            <person name="Togashi T."/>
            <person name="Yamamoto N."/>
            <person name="Seo M."/>
            <person name="Sato S."/>
            <person name="Yamada T."/>
            <person name="Mori H."/>
            <person name="Tajima N."/>
            <person name="Moriyama T."/>
            <person name="Ikeuchi M."/>
            <person name="Watanabe M."/>
            <person name="Wada H."/>
            <person name="Kobayashi K."/>
            <person name="Saito M."/>
            <person name="Masuda T."/>
            <person name="Sasaki-Sekimoto Y."/>
            <person name="Mashiguchi K."/>
            <person name="Awai K."/>
            <person name="Shimojima M."/>
            <person name="Masuda S."/>
            <person name="Iwai M."/>
            <person name="Nobusawa T."/>
            <person name="Narise T."/>
            <person name="Kondo S."/>
            <person name="Saito H."/>
            <person name="Sato R."/>
            <person name="Murakawa M."/>
            <person name="Ihara Y."/>
            <person name="Oshima-Yamada Y."/>
            <person name="Ohtaka K."/>
            <person name="Satoh M."/>
            <person name="Sonobe K."/>
            <person name="Ishii M."/>
            <person name="Ohtani R."/>
            <person name="Kanamori-Sato M."/>
            <person name="Honoki R."/>
            <person name="Miyazaki D."/>
            <person name="Mochizuki H."/>
            <person name="Umetsu J."/>
            <person name="Higashi K."/>
            <person name="Shibata D."/>
            <person name="Kamiya Y."/>
            <person name="Sato N."/>
            <person name="Nakamura Y."/>
            <person name="Tabata S."/>
            <person name="Ida S."/>
            <person name="Kurokawa K."/>
            <person name="Ohta H."/>
        </authorList>
    </citation>
    <scope>NUCLEOTIDE SEQUENCE [LARGE SCALE GENOMIC DNA]</scope>
    <source>
        <strain evidence="5 6">NIES-2285</strain>
    </source>
</reference>
<dbReference type="InterPro" id="IPR004265">
    <property type="entry name" value="Dirigent"/>
</dbReference>
<evidence type="ECO:0000256" key="2">
    <source>
        <dbReference type="ARBA" id="ARBA00011738"/>
    </source>
</evidence>
<comment type="subcellular location">
    <subcellularLocation>
        <location evidence="4">Secreted</location>
        <location evidence="4">Extracellular space</location>
        <location evidence="4">Apoplast</location>
    </subcellularLocation>
</comment>
<dbReference type="GO" id="GO:0046423">
    <property type="term" value="F:allene-oxide cyclase activity"/>
    <property type="evidence" value="ECO:0007669"/>
    <property type="project" value="InterPro"/>
</dbReference>
<comment type="function">
    <text evidence="4">Dirigent proteins impart stereoselectivity on the phenoxy radical-coupling reaction, yielding optically active lignans from two molecules of coniferyl alcohol in the biosynthesis of lignans, flavonolignans, and alkaloids and thus plays a central role in plant secondary metabolism.</text>
</comment>
<dbReference type="EMBL" id="DF236982">
    <property type="protein sequence ID" value="GAQ79557.1"/>
    <property type="molecule type" value="Genomic_DNA"/>
</dbReference>
<evidence type="ECO:0000256" key="3">
    <source>
        <dbReference type="ARBA" id="ARBA00022525"/>
    </source>
</evidence>
<protein>
    <recommendedName>
        <fullName evidence="4">Dirigent protein</fullName>
    </recommendedName>
</protein>